<comment type="caution">
    <text evidence="4">The sequence shown here is derived from an EMBL/GenBank/DDBJ whole genome shotgun (WGS) entry which is preliminary data.</text>
</comment>
<sequence>MADKVYVRLDHRAVIEVGGEDRRAFLQGLVSNDMMKVAPDRAVYSALLTPQGKFLFDLFVVELGDVFLLEVEAARAEELRKKLSMYKLRAKVTLAIAANTGVFAVMGDGAAAEIGVGLEPGNAEEFAGGVVFVDPRSAEIGLRALLSLDGGPRVLEANGFVPAAFEAWDVARIGLGLPDGSRDIEVDKGILLENGFDELNGVDFQKGCYMGQELTARTKYRGLIKKRLMPVEINGPVPAPGAVIRLGDAEAGEMRSSCGKQGLALIRLEQFKASGGMGLTCEGATMDAMKPKWAVFPEVE</sequence>
<proteinExistence type="predicted"/>
<dbReference type="InterPro" id="IPR045179">
    <property type="entry name" value="YgfZ/GcvT"/>
</dbReference>
<dbReference type="EMBL" id="LWQT01000037">
    <property type="protein sequence ID" value="OAN54151.1"/>
    <property type="molecule type" value="Genomic_DNA"/>
</dbReference>
<protein>
    <submittedName>
        <fullName evidence="4">Glycine cleavage system protein T</fullName>
    </submittedName>
</protein>
<dbReference type="SUPFAM" id="SSF103025">
    <property type="entry name" value="Folate-binding domain"/>
    <property type="match status" value="1"/>
</dbReference>
<dbReference type="Pfam" id="PF25455">
    <property type="entry name" value="Beta-barrel_CAF17_C"/>
    <property type="match status" value="1"/>
</dbReference>
<keyword evidence="5" id="KW-1185">Reference proteome</keyword>
<evidence type="ECO:0000256" key="1">
    <source>
        <dbReference type="ARBA" id="ARBA00022946"/>
    </source>
</evidence>
<dbReference type="OrthoDB" id="9796287at2"/>
<dbReference type="NCBIfam" id="TIGR03317">
    <property type="entry name" value="ygfZ_signature"/>
    <property type="match status" value="1"/>
</dbReference>
<feature type="domain" description="CAF17 C-terminal" evidence="3">
    <location>
        <begin position="225"/>
        <end position="294"/>
    </location>
</feature>
<gene>
    <name evidence="4" type="ORF">A6A04_12555</name>
</gene>
<dbReference type="Pfam" id="PF01571">
    <property type="entry name" value="GCV_T"/>
    <property type="match status" value="1"/>
</dbReference>
<dbReference type="InterPro" id="IPR006222">
    <property type="entry name" value="GCVT_N"/>
</dbReference>
<dbReference type="InterPro" id="IPR017703">
    <property type="entry name" value="YgfZ/GCV_T_CS"/>
</dbReference>
<accession>A0A178MV36</accession>
<organism evidence="4 5">
    <name type="scientific">Paramagnetospirillum marisnigri</name>
    <dbReference type="NCBI Taxonomy" id="1285242"/>
    <lineage>
        <taxon>Bacteria</taxon>
        <taxon>Pseudomonadati</taxon>
        <taxon>Pseudomonadota</taxon>
        <taxon>Alphaproteobacteria</taxon>
        <taxon>Rhodospirillales</taxon>
        <taxon>Magnetospirillaceae</taxon>
        <taxon>Paramagnetospirillum</taxon>
    </lineage>
</organism>
<evidence type="ECO:0000259" key="3">
    <source>
        <dbReference type="Pfam" id="PF25455"/>
    </source>
</evidence>
<evidence type="ECO:0000313" key="5">
    <source>
        <dbReference type="Proteomes" id="UP000078428"/>
    </source>
</evidence>
<dbReference type="STRING" id="1285242.A6A04_12555"/>
<dbReference type="Proteomes" id="UP000078428">
    <property type="component" value="Unassembled WGS sequence"/>
</dbReference>
<dbReference type="PANTHER" id="PTHR22602">
    <property type="entry name" value="TRANSFERASE CAF17, MITOCHONDRIAL-RELATED"/>
    <property type="match status" value="1"/>
</dbReference>
<name>A0A178MV36_9PROT</name>
<dbReference type="PANTHER" id="PTHR22602:SF0">
    <property type="entry name" value="TRANSFERASE CAF17, MITOCHONDRIAL-RELATED"/>
    <property type="match status" value="1"/>
</dbReference>
<dbReference type="AlphaFoldDB" id="A0A178MV36"/>
<evidence type="ECO:0000313" key="4">
    <source>
        <dbReference type="EMBL" id="OAN54151.1"/>
    </source>
</evidence>
<dbReference type="Gene3D" id="3.30.1360.120">
    <property type="entry name" value="Probable tRNA modification gtpase trme, domain 1"/>
    <property type="match status" value="1"/>
</dbReference>
<reference evidence="4 5" key="1">
    <citation type="submission" date="2016-04" db="EMBL/GenBank/DDBJ databases">
        <title>Draft genome sequence of freshwater magnetotactic bacteria Magnetospirillum marisnigri SP-1 and Magnetospirillum moscoviense BB-1.</title>
        <authorList>
            <person name="Koziaeva V."/>
            <person name="Dziuba M.V."/>
            <person name="Ivanov T.M."/>
            <person name="Kuznetsov B."/>
            <person name="Grouzdev D.S."/>
        </authorList>
    </citation>
    <scope>NUCLEOTIDE SEQUENCE [LARGE SCALE GENOMIC DNA]</scope>
    <source>
        <strain evidence="4 5">SP-1</strain>
    </source>
</reference>
<dbReference type="InterPro" id="IPR027266">
    <property type="entry name" value="TrmE/GcvT-like"/>
</dbReference>
<dbReference type="GO" id="GO:0016226">
    <property type="term" value="P:iron-sulfur cluster assembly"/>
    <property type="evidence" value="ECO:0007669"/>
    <property type="project" value="TreeGrafter"/>
</dbReference>
<dbReference type="InterPro" id="IPR057460">
    <property type="entry name" value="CAF17_C"/>
</dbReference>
<evidence type="ECO:0000259" key="2">
    <source>
        <dbReference type="Pfam" id="PF01571"/>
    </source>
</evidence>
<keyword evidence="1" id="KW-0809">Transit peptide</keyword>
<feature type="domain" description="GCVT N-terminal" evidence="2">
    <location>
        <begin position="13"/>
        <end position="111"/>
    </location>
</feature>
<dbReference type="RefSeq" id="WP_068489772.1">
    <property type="nucleotide sequence ID" value="NZ_LWQT01000037.1"/>
</dbReference>